<name>A0A0R3Q842_9BILA</name>
<organism evidence="1">
    <name type="scientific">Brugia timori</name>
    <dbReference type="NCBI Taxonomy" id="42155"/>
    <lineage>
        <taxon>Eukaryota</taxon>
        <taxon>Metazoa</taxon>
        <taxon>Ecdysozoa</taxon>
        <taxon>Nematoda</taxon>
        <taxon>Chromadorea</taxon>
        <taxon>Rhabditida</taxon>
        <taxon>Spirurina</taxon>
        <taxon>Spiruromorpha</taxon>
        <taxon>Filarioidea</taxon>
        <taxon>Onchocercidae</taxon>
        <taxon>Brugia</taxon>
    </lineage>
</organism>
<dbReference type="WBParaSite" id="BTMF_0000249601-mRNA-1">
    <property type="protein sequence ID" value="BTMF_0000249601-mRNA-1"/>
    <property type="gene ID" value="BTMF_0000249601"/>
</dbReference>
<accession>A0A0R3Q842</accession>
<dbReference type="STRING" id="42155.A0A0R3Q842"/>
<reference evidence="1" key="1">
    <citation type="submission" date="2017-02" db="UniProtKB">
        <authorList>
            <consortium name="WormBaseParasite"/>
        </authorList>
    </citation>
    <scope>IDENTIFICATION</scope>
</reference>
<proteinExistence type="predicted"/>
<evidence type="ECO:0000313" key="1">
    <source>
        <dbReference type="WBParaSite" id="BTMF_0000249601-mRNA-1"/>
    </source>
</evidence>
<dbReference type="Pfam" id="PF03564">
    <property type="entry name" value="DUF1759"/>
    <property type="match status" value="1"/>
</dbReference>
<dbReference type="AlphaFoldDB" id="A0A0R3Q842"/>
<protein>
    <submittedName>
        <fullName evidence="1">Uncharacterized protein</fullName>
    </submittedName>
</protein>
<sequence length="240" mass="28524">LAVRGYDIIPENYDVIRKVFIENFGQSHIKKSLYNELYSVKKNDREWKITVEAIERILRQLKAIGENLEQSSIEIIIENKLPAWILDRVYQQKEQEIWSVAKLRHFLAKLIQRNEEVTRSQSFEIMKEQRETRSKIGQRSNQRYFTKETSALTVITPQTHRKANTKISKIQRPCAFCNRNHWDNECQTYPNLERRMQRLKENACLSCLQPDIRQSIARQENVYVFIAKVTIILHYAVLSI</sequence>
<dbReference type="InterPro" id="IPR005312">
    <property type="entry name" value="DUF1759"/>
</dbReference>